<evidence type="ECO:0000256" key="1">
    <source>
        <dbReference type="ARBA" id="ARBA00007584"/>
    </source>
</evidence>
<feature type="coiled-coil region" evidence="3">
    <location>
        <begin position="123"/>
        <end position="157"/>
    </location>
</feature>
<evidence type="ECO:0000256" key="3">
    <source>
        <dbReference type="SAM" id="Coils"/>
    </source>
</evidence>
<dbReference type="GO" id="GO:0005739">
    <property type="term" value="C:mitochondrion"/>
    <property type="evidence" value="ECO:0007669"/>
    <property type="project" value="TreeGrafter"/>
</dbReference>
<dbReference type="PANTHER" id="PTHR12499:SF0">
    <property type="entry name" value="OPTIC ATROPHY 3 PROTEIN"/>
    <property type="match status" value="1"/>
</dbReference>
<dbReference type="InterPro" id="IPR010754">
    <property type="entry name" value="OPA3-like"/>
</dbReference>
<keyword evidence="2 3" id="KW-0175">Coiled coil</keyword>
<comment type="similarity">
    <text evidence="1">Belongs to the OPA3 family.</text>
</comment>
<dbReference type="Pfam" id="PF07047">
    <property type="entry name" value="OPA3"/>
    <property type="match status" value="1"/>
</dbReference>
<name>A0A7R9THB8_9VIRI</name>
<proteinExistence type="inferred from homology"/>
<evidence type="ECO:0000313" key="4">
    <source>
        <dbReference type="EMBL" id="CAD8235611.1"/>
    </source>
</evidence>
<gene>
    <name evidence="4" type="ORF">PCOL08062_LOCUS4219</name>
</gene>
<evidence type="ECO:0000256" key="2">
    <source>
        <dbReference type="ARBA" id="ARBA00023054"/>
    </source>
</evidence>
<dbReference type="GO" id="GO:0019216">
    <property type="term" value="P:regulation of lipid metabolic process"/>
    <property type="evidence" value="ECO:0007669"/>
    <property type="project" value="TreeGrafter"/>
</dbReference>
<dbReference type="EMBL" id="HBDZ01005504">
    <property type="protein sequence ID" value="CAD8235611.1"/>
    <property type="molecule type" value="Transcribed_RNA"/>
</dbReference>
<evidence type="ECO:0008006" key="5">
    <source>
        <dbReference type="Google" id="ProtNLM"/>
    </source>
</evidence>
<reference evidence="4" key="1">
    <citation type="submission" date="2021-01" db="EMBL/GenBank/DDBJ databases">
        <authorList>
            <person name="Corre E."/>
            <person name="Pelletier E."/>
            <person name="Niang G."/>
            <person name="Scheremetjew M."/>
            <person name="Finn R."/>
            <person name="Kale V."/>
            <person name="Holt S."/>
            <person name="Cochrane G."/>
            <person name="Meng A."/>
            <person name="Brown T."/>
            <person name="Cohen L."/>
        </authorList>
    </citation>
    <scope>NUCLEOTIDE SEQUENCE</scope>
    <source>
        <strain evidence="4">CCMP1413</strain>
    </source>
</reference>
<protein>
    <recommendedName>
        <fullName evidence="5">OPA3-like protein</fullName>
    </recommendedName>
</protein>
<dbReference type="PANTHER" id="PTHR12499">
    <property type="entry name" value="OPTIC ATROPHY 3 PROTEIN OPA3"/>
    <property type="match status" value="1"/>
</dbReference>
<accession>A0A7R9THB8</accession>
<sequence length="170" mass="19156">MSLPLVKLASLAVKTASKPLANRIKSQLKESPVWQGRALSFMQWYHRTSINAQRSMAGYSDDKEVKPMSETRAVSEFADMVGEGFVFGVALALVIWENSRKASSDDKARKAGLAADKDHNYRLAILEAHTERTEQRLENIELLLLKREEELEAAKARRSKWFGFSARTAT</sequence>
<dbReference type="AlphaFoldDB" id="A0A7R9THB8"/>
<organism evidence="4">
    <name type="scientific">Prasinoderma coloniale</name>
    <dbReference type="NCBI Taxonomy" id="156133"/>
    <lineage>
        <taxon>Eukaryota</taxon>
        <taxon>Viridiplantae</taxon>
        <taxon>Prasinodermophyta</taxon>
        <taxon>Prasinodermophyceae</taxon>
        <taxon>Prasinodermales</taxon>
        <taxon>Prasinodermaceae</taxon>
        <taxon>Prasinoderma</taxon>
    </lineage>
</organism>